<evidence type="ECO:0000313" key="1">
    <source>
        <dbReference type="EMBL" id="MBB4008649.1"/>
    </source>
</evidence>
<gene>
    <name evidence="1" type="ORF">GGQ71_002929</name>
</gene>
<sequence length="128" mass="13894">MTGHAFQVTDLLKVGGIGNPLQGGIIDLNQREIEGATEFGTVVVGETAQIDGVCTEVEGLGRIFRKNPPAMTVRTGKTEEKSAIGGWRSDRLGWRYGAQLAVKGHVRADDRFVAQQLAPRAAKRIHRD</sequence>
<accession>A0A7W6HNU0</accession>
<dbReference type="AlphaFoldDB" id="A0A7W6HNU0"/>
<proteinExistence type="predicted"/>
<name>A0A7W6HNU0_9HYPH</name>
<evidence type="ECO:0000313" key="2">
    <source>
        <dbReference type="Proteomes" id="UP000544107"/>
    </source>
</evidence>
<reference evidence="1 2" key="1">
    <citation type="submission" date="2020-08" db="EMBL/GenBank/DDBJ databases">
        <title>Genomic Encyclopedia of Type Strains, Phase IV (KMG-IV): sequencing the most valuable type-strain genomes for metagenomic binning, comparative biology and taxonomic classification.</title>
        <authorList>
            <person name="Goeker M."/>
        </authorList>
    </citation>
    <scope>NUCLEOTIDE SEQUENCE [LARGE SCALE GENOMIC DNA]</scope>
    <source>
        <strain evidence="1 2">DSM 100021</strain>
    </source>
</reference>
<protein>
    <submittedName>
        <fullName evidence="1">Uncharacterized protein</fullName>
    </submittedName>
</protein>
<organism evidence="1 2">
    <name type="scientific">Allorhizobium taibaishanense</name>
    <dbReference type="NCBI Taxonomy" id="887144"/>
    <lineage>
        <taxon>Bacteria</taxon>
        <taxon>Pseudomonadati</taxon>
        <taxon>Pseudomonadota</taxon>
        <taxon>Alphaproteobacteria</taxon>
        <taxon>Hyphomicrobiales</taxon>
        <taxon>Rhizobiaceae</taxon>
        <taxon>Rhizobium/Agrobacterium group</taxon>
        <taxon>Allorhizobium</taxon>
    </lineage>
</organism>
<dbReference type="Proteomes" id="UP000544107">
    <property type="component" value="Unassembled WGS sequence"/>
</dbReference>
<comment type="caution">
    <text evidence="1">The sequence shown here is derived from an EMBL/GenBank/DDBJ whole genome shotgun (WGS) entry which is preliminary data.</text>
</comment>
<dbReference type="EMBL" id="JACIED010000003">
    <property type="protein sequence ID" value="MBB4008649.1"/>
    <property type="molecule type" value="Genomic_DNA"/>
</dbReference>